<dbReference type="InterPro" id="IPR035930">
    <property type="entry name" value="FomD-like_sf"/>
</dbReference>
<keyword evidence="1" id="KW-0479">Metal-binding</keyword>
<organism evidence="5 6">
    <name type="scientific">Ignavigranum ruoffiae</name>
    <dbReference type="NCBI Taxonomy" id="89093"/>
    <lineage>
        <taxon>Bacteria</taxon>
        <taxon>Bacillati</taxon>
        <taxon>Bacillota</taxon>
        <taxon>Bacilli</taxon>
        <taxon>Lactobacillales</taxon>
        <taxon>Aerococcaceae</taxon>
        <taxon>Ignavigranum</taxon>
    </lineage>
</organism>
<gene>
    <name evidence="5" type="ORF">SAMN04488558_102101</name>
</gene>
<protein>
    <recommendedName>
        <fullName evidence="4">DUF402 domain-containing protein</fullName>
    </recommendedName>
</protein>
<dbReference type="InterPro" id="IPR050212">
    <property type="entry name" value="Ntdp-like"/>
</dbReference>
<dbReference type="Proteomes" id="UP000198833">
    <property type="component" value="Unassembled WGS sequence"/>
</dbReference>
<dbReference type="Gene3D" id="2.40.380.10">
    <property type="entry name" value="FomD-like"/>
    <property type="match status" value="1"/>
</dbReference>
<evidence type="ECO:0000256" key="1">
    <source>
        <dbReference type="ARBA" id="ARBA00022723"/>
    </source>
</evidence>
<dbReference type="AlphaFoldDB" id="A0A1H9AXN2"/>
<dbReference type="GO" id="GO:0016787">
    <property type="term" value="F:hydrolase activity"/>
    <property type="evidence" value="ECO:0007669"/>
    <property type="project" value="UniProtKB-KW"/>
</dbReference>
<evidence type="ECO:0000313" key="6">
    <source>
        <dbReference type="Proteomes" id="UP000198833"/>
    </source>
</evidence>
<evidence type="ECO:0000259" key="4">
    <source>
        <dbReference type="Pfam" id="PF04167"/>
    </source>
</evidence>
<dbReference type="InterPro" id="IPR007295">
    <property type="entry name" value="DUF402"/>
</dbReference>
<dbReference type="EMBL" id="FOEN01000002">
    <property type="protein sequence ID" value="SEP81247.1"/>
    <property type="molecule type" value="Genomic_DNA"/>
</dbReference>
<dbReference type="SUPFAM" id="SSF159234">
    <property type="entry name" value="FomD-like"/>
    <property type="match status" value="1"/>
</dbReference>
<evidence type="ECO:0000256" key="3">
    <source>
        <dbReference type="ARBA" id="ARBA00022842"/>
    </source>
</evidence>
<dbReference type="RefSeq" id="WP_092570508.1">
    <property type="nucleotide sequence ID" value="NZ_CP149446.1"/>
</dbReference>
<dbReference type="GO" id="GO:0046872">
    <property type="term" value="F:metal ion binding"/>
    <property type="evidence" value="ECO:0007669"/>
    <property type="project" value="UniProtKB-KW"/>
</dbReference>
<feature type="domain" description="DUF402" evidence="4">
    <location>
        <begin position="18"/>
        <end position="155"/>
    </location>
</feature>
<dbReference type="PANTHER" id="PTHR39159">
    <property type="match status" value="1"/>
</dbReference>
<keyword evidence="2" id="KW-0378">Hydrolase</keyword>
<reference evidence="5 6" key="1">
    <citation type="submission" date="2016-10" db="EMBL/GenBank/DDBJ databases">
        <authorList>
            <person name="de Groot N.N."/>
        </authorList>
    </citation>
    <scope>NUCLEOTIDE SEQUENCE [LARGE SCALE GENOMIC DNA]</scope>
    <source>
        <strain evidence="5 6">DSM 15695</strain>
    </source>
</reference>
<dbReference type="NCBIfam" id="NF010183">
    <property type="entry name" value="PRK13662.1"/>
    <property type="match status" value="1"/>
</dbReference>
<keyword evidence="3" id="KW-0460">Magnesium</keyword>
<proteinExistence type="predicted"/>
<accession>A0A1H9AXN2</accession>
<evidence type="ECO:0000313" key="5">
    <source>
        <dbReference type="EMBL" id="SEP81247.1"/>
    </source>
</evidence>
<keyword evidence="6" id="KW-1185">Reference proteome</keyword>
<evidence type="ECO:0000256" key="2">
    <source>
        <dbReference type="ARBA" id="ARBA00022801"/>
    </source>
</evidence>
<sequence length="184" mass="22499">MKQPREGEFITIKSYKHDGSLHRTWRDNMVLKTSEQSIIGCNDHTLVIESDGRRWVTREVALVYYHRHFWFNIIAMLRKRGVTYYCNLASPFVMDKEALKYIDYDLDIKVFPDGEKRLLDLDEYELHGRRYHYSDEIDQIIKYQIKELVRWIEEERGPFSPKFIDIWYERYCQLTYRNKKKITK</sequence>
<dbReference type="InterPro" id="IPR016882">
    <property type="entry name" value="SA1684"/>
</dbReference>
<dbReference type="PANTHER" id="PTHR39159:SF1">
    <property type="entry name" value="UPF0374 PROTEIN YGAC"/>
    <property type="match status" value="1"/>
</dbReference>
<dbReference type="OrthoDB" id="1645325at2"/>
<dbReference type="PIRSF" id="PIRSF028345">
    <property type="entry name" value="UCP028345"/>
    <property type="match status" value="1"/>
</dbReference>
<name>A0A1H9AXN2_9LACT</name>
<dbReference type="Pfam" id="PF04167">
    <property type="entry name" value="DUF402"/>
    <property type="match status" value="1"/>
</dbReference>
<dbReference type="STRING" id="89093.SAMN04488558_102101"/>